<dbReference type="RefSeq" id="WP_386098221.1">
    <property type="nucleotide sequence ID" value="NZ_JBHSAT010000004.1"/>
</dbReference>
<dbReference type="Proteomes" id="UP001595812">
    <property type="component" value="Unassembled WGS sequence"/>
</dbReference>
<organism evidence="1 2">
    <name type="scientific">Winogradskyella maritima</name>
    <dbReference type="NCBI Taxonomy" id="1517766"/>
    <lineage>
        <taxon>Bacteria</taxon>
        <taxon>Pseudomonadati</taxon>
        <taxon>Bacteroidota</taxon>
        <taxon>Flavobacteriia</taxon>
        <taxon>Flavobacteriales</taxon>
        <taxon>Flavobacteriaceae</taxon>
        <taxon>Winogradskyella</taxon>
    </lineage>
</organism>
<keyword evidence="2" id="KW-1185">Reference proteome</keyword>
<dbReference type="EMBL" id="JBHSAT010000004">
    <property type="protein sequence ID" value="MFC3876890.1"/>
    <property type="molecule type" value="Genomic_DNA"/>
</dbReference>
<evidence type="ECO:0000313" key="2">
    <source>
        <dbReference type="Proteomes" id="UP001595812"/>
    </source>
</evidence>
<gene>
    <name evidence="1" type="ORF">ACFOSX_06560</name>
</gene>
<accession>A0ABV8AGU5</accession>
<proteinExistence type="predicted"/>
<reference evidence="2" key="1">
    <citation type="journal article" date="2019" name="Int. J. Syst. Evol. Microbiol.">
        <title>The Global Catalogue of Microorganisms (GCM) 10K type strain sequencing project: providing services to taxonomists for standard genome sequencing and annotation.</title>
        <authorList>
            <consortium name="The Broad Institute Genomics Platform"/>
            <consortium name="The Broad Institute Genome Sequencing Center for Infectious Disease"/>
            <person name="Wu L."/>
            <person name="Ma J."/>
        </authorList>
    </citation>
    <scope>NUCLEOTIDE SEQUENCE [LARGE SCALE GENOMIC DNA]</scope>
    <source>
        <strain evidence="2">CECT 8979</strain>
    </source>
</reference>
<sequence>MKTSTVILSLLVLNSSVLVGQLSASIIGNVNPILMMGSEALLALGYYGFKVIKDVRDVFDVDVSL</sequence>
<comment type="caution">
    <text evidence="1">The sequence shown here is derived from an EMBL/GenBank/DDBJ whole genome shotgun (WGS) entry which is preliminary data.</text>
</comment>
<evidence type="ECO:0000313" key="1">
    <source>
        <dbReference type="EMBL" id="MFC3876890.1"/>
    </source>
</evidence>
<protein>
    <submittedName>
        <fullName evidence="1">Uncharacterized protein</fullName>
    </submittedName>
</protein>
<name>A0ABV8AGU5_9FLAO</name>